<sequence length="379" mass="43823">IMIFLLITCFFSFLFFFKTLSTNPLPHWAYGGMRLVSLCFWEDLLASPISSYLTKFFPEKKCFESEMKNSDAPSLLDLPELVLESILEKLPPSGLCKMGVVCTSLRDRCMSDHLWEKHMEEKWGRLVGRIAHKKWQLHTASDKKQVMKRSSVMGHVWNLLPLRSSEKKKKNRMSCCSCNSNSSVMSCYLALHSGNFWFPAQVYNRENGHSGFLLSCYDAELSYDRITDTFSARYPPHGWRASAVETGITWDRVRASSLGDASPHDLHASDCLNELRPGDHVEIQWRRYKEFPYGWWYGVIGHLESCDGNLICCRCRDSETVIVEFNHYSVESRWRRTAVSRKEHREEGNEADGFYGGIRKLKSDEEIAAWKNLWPAQVL</sequence>
<dbReference type="Proteomes" id="UP000015453">
    <property type="component" value="Unassembled WGS sequence"/>
</dbReference>
<keyword evidence="1" id="KW-0732">Signal</keyword>
<feature type="non-terminal residue" evidence="3">
    <location>
        <position position="1"/>
    </location>
</feature>
<evidence type="ECO:0000313" key="3">
    <source>
        <dbReference type="EMBL" id="EPS60658.1"/>
    </source>
</evidence>
<dbReference type="AlphaFoldDB" id="S8DCX0"/>
<organism evidence="3 4">
    <name type="scientific">Genlisea aurea</name>
    <dbReference type="NCBI Taxonomy" id="192259"/>
    <lineage>
        <taxon>Eukaryota</taxon>
        <taxon>Viridiplantae</taxon>
        <taxon>Streptophyta</taxon>
        <taxon>Embryophyta</taxon>
        <taxon>Tracheophyta</taxon>
        <taxon>Spermatophyta</taxon>
        <taxon>Magnoliopsida</taxon>
        <taxon>eudicotyledons</taxon>
        <taxon>Gunneridae</taxon>
        <taxon>Pentapetalae</taxon>
        <taxon>asterids</taxon>
        <taxon>lamiids</taxon>
        <taxon>Lamiales</taxon>
        <taxon>Lentibulariaceae</taxon>
        <taxon>Genlisea</taxon>
    </lineage>
</organism>
<dbReference type="Pfam" id="PF00646">
    <property type="entry name" value="F-box"/>
    <property type="match status" value="1"/>
</dbReference>
<dbReference type="SUPFAM" id="SSF81383">
    <property type="entry name" value="F-box domain"/>
    <property type="match status" value="1"/>
</dbReference>
<proteinExistence type="predicted"/>
<comment type="caution">
    <text evidence="3">The sequence shown here is derived from an EMBL/GenBank/DDBJ whole genome shotgun (WGS) entry which is preliminary data.</text>
</comment>
<dbReference type="OrthoDB" id="512036at2759"/>
<reference evidence="3 4" key="1">
    <citation type="journal article" date="2013" name="BMC Genomics">
        <title>The miniature genome of a carnivorous plant Genlisea aurea contains a low number of genes and short non-coding sequences.</title>
        <authorList>
            <person name="Leushkin E.V."/>
            <person name="Sutormin R.A."/>
            <person name="Nabieva E.R."/>
            <person name="Penin A.A."/>
            <person name="Kondrashov A.S."/>
            <person name="Logacheva M.D."/>
        </authorList>
    </citation>
    <scope>NUCLEOTIDE SEQUENCE [LARGE SCALE GENOMIC DNA]</scope>
</reference>
<dbReference type="Gene3D" id="1.20.1280.50">
    <property type="match status" value="1"/>
</dbReference>
<dbReference type="PANTHER" id="PTHR31482:SF2">
    <property type="entry name" value="F-BOX DOMAIN-CONTAINING PROTEIN"/>
    <property type="match status" value="1"/>
</dbReference>
<protein>
    <recommendedName>
        <fullName evidence="2">F-box domain-containing protein</fullName>
    </recommendedName>
</protein>
<dbReference type="InterPro" id="IPR036047">
    <property type="entry name" value="F-box-like_dom_sf"/>
</dbReference>
<evidence type="ECO:0000313" key="4">
    <source>
        <dbReference type="Proteomes" id="UP000015453"/>
    </source>
</evidence>
<evidence type="ECO:0000259" key="2">
    <source>
        <dbReference type="PROSITE" id="PS50181"/>
    </source>
</evidence>
<keyword evidence="4" id="KW-1185">Reference proteome</keyword>
<accession>S8DCX0</accession>
<feature type="signal peptide" evidence="1">
    <location>
        <begin position="1"/>
        <end position="21"/>
    </location>
</feature>
<feature type="non-terminal residue" evidence="3">
    <location>
        <position position="379"/>
    </location>
</feature>
<evidence type="ECO:0000256" key="1">
    <source>
        <dbReference type="SAM" id="SignalP"/>
    </source>
</evidence>
<name>S8DCX0_9LAMI</name>
<feature type="chain" id="PRO_5004549535" description="F-box domain-containing protein" evidence="1">
    <location>
        <begin position="22"/>
        <end position="379"/>
    </location>
</feature>
<gene>
    <name evidence="3" type="ORF">M569_14143</name>
</gene>
<dbReference type="SMART" id="SM00256">
    <property type="entry name" value="FBOX"/>
    <property type="match status" value="1"/>
</dbReference>
<dbReference type="PROSITE" id="PS50181">
    <property type="entry name" value="FBOX"/>
    <property type="match status" value="1"/>
</dbReference>
<dbReference type="PANTHER" id="PTHR31482">
    <property type="entry name" value="ESTS AU081301(E20138)"/>
    <property type="match status" value="1"/>
</dbReference>
<dbReference type="EMBL" id="AUSU01007390">
    <property type="protein sequence ID" value="EPS60658.1"/>
    <property type="molecule type" value="Genomic_DNA"/>
</dbReference>
<dbReference type="InterPro" id="IPR001810">
    <property type="entry name" value="F-box_dom"/>
</dbReference>
<feature type="domain" description="F-box" evidence="2">
    <location>
        <begin position="72"/>
        <end position="118"/>
    </location>
</feature>